<dbReference type="GO" id="GO:0005789">
    <property type="term" value="C:endoplasmic reticulum membrane"/>
    <property type="evidence" value="ECO:0007669"/>
    <property type="project" value="TreeGrafter"/>
</dbReference>
<dbReference type="PANTHER" id="PTHR11351">
    <property type="entry name" value="ACYL-COA DESATURASE"/>
    <property type="match status" value="1"/>
</dbReference>
<dbReference type="AlphaFoldDB" id="A0A9J7DH40"/>
<feature type="domain" description="Fatty acid desaturase" evidence="14">
    <location>
        <begin position="90"/>
        <end position="297"/>
    </location>
</feature>
<evidence type="ECO:0000256" key="13">
    <source>
        <dbReference type="SAM" id="Phobius"/>
    </source>
</evidence>
<dbReference type="GeneID" id="101898788"/>
<evidence type="ECO:0000256" key="11">
    <source>
        <dbReference type="ARBA" id="ARBA00023160"/>
    </source>
</evidence>
<keyword evidence="7 12" id="KW-0560">Oxidoreductase</keyword>
<dbReference type="VEuPathDB" id="VectorBase:MDOMA2_008416"/>
<dbReference type="PRINTS" id="PR00075">
    <property type="entry name" value="FACDDSATRASE"/>
</dbReference>
<gene>
    <name evidence="16" type="primary">LOC101898788</name>
</gene>
<evidence type="ECO:0000256" key="5">
    <source>
        <dbReference type="ARBA" id="ARBA00022832"/>
    </source>
</evidence>
<accession>A0A9J7DH40</accession>
<feature type="transmembrane region" description="Helical" evidence="13">
    <location>
        <begin position="209"/>
        <end position="230"/>
    </location>
</feature>
<comment type="cofactor">
    <cofactor evidence="12">
        <name>Fe(2+)</name>
        <dbReference type="ChEBI" id="CHEBI:29033"/>
    </cofactor>
</comment>
<dbReference type="RefSeq" id="XP_019892978.1">
    <property type="nucleotide sequence ID" value="XM_020037419.2"/>
</dbReference>
<dbReference type="GO" id="GO:0004768">
    <property type="term" value="F:stearoyl-CoA 9-desaturase activity"/>
    <property type="evidence" value="ECO:0007669"/>
    <property type="project" value="TreeGrafter"/>
</dbReference>
<keyword evidence="9" id="KW-0443">Lipid metabolism</keyword>
<evidence type="ECO:0000259" key="14">
    <source>
        <dbReference type="Pfam" id="PF00487"/>
    </source>
</evidence>
<evidence type="ECO:0000313" key="15">
    <source>
        <dbReference type="Proteomes" id="UP001652621"/>
    </source>
</evidence>
<dbReference type="GO" id="GO:0006636">
    <property type="term" value="P:unsaturated fatty acid biosynthetic process"/>
    <property type="evidence" value="ECO:0007669"/>
    <property type="project" value="TreeGrafter"/>
</dbReference>
<sequence length="375" mass="43046">MGCENKMPPNATTTVNENEPIINVFENTATGVLSEQEAETIDGGLAKNIEKCKKAEERKLEIVWINVIGFVYVYGASFYGIYLMCTSAKWQTNIMGTLLTYITGFGITAAAHRLWAHRAYKANLPMRIMLIIFNTIAFQNSVYVWARDHRVHHKFSETDADPHNATRGMFFSHIGWLMCKKHPEVKAKGKTIDMSDLEADPIVMFQHKYYYFLMPIACFILPAIAPMYLFNETLSNSWHICVMLRWCFLLNSAWLINSAGHKYGSRPYDKSYNPAENSFIAFLTLGEGWHNYHHVFPWDYKTSELGDYAFNYTTAFLDFFAKIGWAYDLKTVSDEIIKKRVQRTGDGSHPIWGWGDKDQSKDEIDAAIIVNKKAE</sequence>
<evidence type="ECO:0000256" key="9">
    <source>
        <dbReference type="ARBA" id="ARBA00023098"/>
    </source>
</evidence>
<dbReference type="InterPro" id="IPR015876">
    <property type="entry name" value="Acyl-CoA_DS"/>
</dbReference>
<proteinExistence type="inferred from homology"/>
<keyword evidence="3 12" id="KW-0444">Lipid biosynthesis</keyword>
<organism evidence="15 16">
    <name type="scientific">Musca domestica</name>
    <name type="common">House fly</name>
    <dbReference type="NCBI Taxonomy" id="7370"/>
    <lineage>
        <taxon>Eukaryota</taxon>
        <taxon>Metazoa</taxon>
        <taxon>Ecdysozoa</taxon>
        <taxon>Arthropoda</taxon>
        <taxon>Hexapoda</taxon>
        <taxon>Insecta</taxon>
        <taxon>Pterygota</taxon>
        <taxon>Neoptera</taxon>
        <taxon>Endopterygota</taxon>
        <taxon>Diptera</taxon>
        <taxon>Brachycera</taxon>
        <taxon>Muscomorpha</taxon>
        <taxon>Muscoidea</taxon>
        <taxon>Muscidae</taxon>
        <taxon>Musca</taxon>
    </lineage>
</organism>
<dbReference type="Pfam" id="PF00487">
    <property type="entry name" value="FA_desaturase"/>
    <property type="match status" value="1"/>
</dbReference>
<dbReference type="GO" id="GO:0005506">
    <property type="term" value="F:iron ion binding"/>
    <property type="evidence" value="ECO:0007669"/>
    <property type="project" value="TreeGrafter"/>
</dbReference>
<comment type="domain">
    <text evidence="12">The histidine box domains are involved in binding the catalytic metal ions.</text>
</comment>
<evidence type="ECO:0000256" key="6">
    <source>
        <dbReference type="ARBA" id="ARBA00022989"/>
    </source>
</evidence>
<keyword evidence="15" id="KW-1185">Reference proteome</keyword>
<feature type="transmembrane region" description="Helical" evidence="13">
    <location>
        <begin position="94"/>
        <end position="116"/>
    </location>
</feature>
<evidence type="ECO:0000313" key="16">
    <source>
        <dbReference type="RefSeq" id="XP_019892978.1"/>
    </source>
</evidence>
<keyword evidence="5" id="KW-0276">Fatty acid metabolism</keyword>
<evidence type="ECO:0000256" key="12">
    <source>
        <dbReference type="RuleBase" id="RU000581"/>
    </source>
</evidence>
<evidence type="ECO:0000256" key="1">
    <source>
        <dbReference type="ARBA" id="ARBA00004141"/>
    </source>
</evidence>
<evidence type="ECO:0000256" key="2">
    <source>
        <dbReference type="ARBA" id="ARBA00009295"/>
    </source>
</evidence>
<protein>
    <submittedName>
        <fullName evidence="16">Acyl-CoA Delta-9 desaturase isoform X1</fullName>
    </submittedName>
</protein>
<feature type="transmembrane region" description="Helical" evidence="13">
    <location>
        <begin position="63"/>
        <end position="82"/>
    </location>
</feature>
<keyword evidence="10 13" id="KW-0472">Membrane</keyword>
<feature type="transmembrane region" description="Helical" evidence="13">
    <location>
        <begin position="128"/>
        <end position="146"/>
    </location>
</feature>
<keyword evidence="8" id="KW-0408">Iron</keyword>
<keyword evidence="4 12" id="KW-0812">Transmembrane</keyword>
<evidence type="ECO:0000256" key="3">
    <source>
        <dbReference type="ARBA" id="ARBA00022516"/>
    </source>
</evidence>
<evidence type="ECO:0000256" key="7">
    <source>
        <dbReference type="ARBA" id="ARBA00023002"/>
    </source>
</evidence>
<dbReference type="CDD" id="cd03505">
    <property type="entry name" value="Delta9-FADS-like"/>
    <property type="match status" value="1"/>
</dbReference>
<dbReference type="InterPro" id="IPR005804">
    <property type="entry name" value="FA_desaturase_dom"/>
</dbReference>
<name>A0A9J7DH40_MUSDO</name>
<comment type="similarity">
    <text evidence="2 12">Belongs to the fatty acid desaturase type 1 family.</text>
</comment>
<evidence type="ECO:0000256" key="8">
    <source>
        <dbReference type="ARBA" id="ARBA00023004"/>
    </source>
</evidence>
<keyword evidence="11 12" id="KW-0275">Fatty acid biosynthesis</keyword>
<dbReference type="PANTHER" id="PTHR11351:SF31">
    <property type="entry name" value="DESATURASE 1, ISOFORM A-RELATED"/>
    <property type="match status" value="1"/>
</dbReference>
<evidence type="ECO:0000256" key="10">
    <source>
        <dbReference type="ARBA" id="ARBA00023136"/>
    </source>
</evidence>
<reference evidence="16" key="1">
    <citation type="submission" date="2025-08" db="UniProtKB">
        <authorList>
            <consortium name="RefSeq"/>
        </authorList>
    </citation>
    <scope>IDENTIFICATION</scope>
    <source>
        <strain evidence="16">Aabys</strain>
        <tissue evidence="16">Whole body</tissue>
    </source>
</reference>
<evidence type="ECO:0000256" key="4">
    <source>
        <dbReference type="ARBA" id="ARBA00022692"/>
    </source>
</evidence>
<keyword evidence="6 13" id="KW-1133">Transmembrane helix</keyword>
<dbReference type="OrthoDB" id="10260134at2759"/>
<comment type="subcellular location">
    <subcellularLocation>
        <location evidence="1">Membrane</location>
        <topology evidence="1">Multi-pass membrane protein</topology>
    </subcellularLocation>
</comment>
<dbReference type="Proteomes" id="UP001652621">
    <property type="component" value="Unplaced"/>
</dbReference>